<reference evidence="2 3" key="1">
    <citation type="submission" date="2024-09" db="EMBL/GenBank/DDBJ databases">
        <authorList>
            <person name="Zhang Z.-H."/>
        </authorList>
    </citation>
    <scope>NUCLEOTIDE SEQUENCE [LARGE SCALE GENOMIC DNA]</scope>
    <source>
        <strain evidence="2 3">HHTR114</strain>
    </source>
</reference>
<dbReference type="Pfam" id="PF12760">
    <property type="entry name" value="Zn_ribbon_IS1595"/>
    <property type="match status" value="1"/>
</dbReference>
<dbReference type="InterPro" id="IPR024442">
    <property type="entry name" value="Transposase_Zn_ribbon"/>
</dbReference>
<gene>
    <name evidence="2" type="ORF">ACFMB1_14740</name>
</gene>
<dbReference type="EMBL" id="JBHPON010000002">
    <property type="protein sequence ID" value="MFC6036813.1"/>
    <property type="molecule type" value="Genomic_DNA"/>
</dbReference>
<dbReference type="RefSeq" id="WP_379881940.1">
    <property type="nucleotide sequence ID" value="NZ_JBHPON010000002.1"/>
</dbReference>
<evidence type="ECO:0000313" key="3">
    <source>
        <dbReference type="Proteomes" id="UP001596116"/>
    </source>
</evidence>
<comment type="caution">
    <text evidence="2">The sequence shown here is derived from an EMBL/GenBank/DDBJ whole genome shotgun (WGS) entry which is preliminary data.</text>
</comment>
<dbReference type="InterPro" id="IPR053164">
    <property type="entry name" value="IS1016-like_transposase"/>
</dbReference>
<name>A0ABW1L1Z8_9PROT</name>
<organism evidence="2 3">
    <name type="scientific">Hyphococcus aureus</name>
    <dbReference type="NCBI Taxonomy" id="2666033"/>
    <lineage>
        <taxon>Bacteria</taxon>
        <taxon>Pseudomonadati</taxon>
        <taxon>Pseudomonadota</taxon>
        <taxon>Alphaproteobacteria</taxon>
        <taxon>Parvularculales</taxon>
        <taxon>Parvularculaceae</taxon>
        <taxon>Hyphococcus</taxon>
    </lineage>
</organism>
<evidence type="ECO:0000313" key="2">
    <source>
        <dbReference type="EMBL" id="MFC6036813.1"/>
    </source>
</evidence>
<proteinExistence type="predicted"/>
<dbReference type="SMART" id="SM01126">
    <property type="entry name" value="DDE_Tnp_IS1595"/>
    <property type="match status" value="1"/>
</dbReference>
<accession>A0ABW1L1Z8</accession>
<evidence type="ECO:0000259" key="1">
    <source>
        <dbReference type="SMART" id="SM01126"/>
    </source>
</evidence>
<sequence length="321" mass="36328">MAVNLKDPIYKDEKAARDHLEALRWPDGAYCPRCGGFEVKKLGGKAADLGQYNCRDCRKKFTVTVGTLFERSHIPLTTWLMAFQLMSSSKKGMSAHQLHRMLGVTYKTAWFMAHRIREAMAPAKGSQEPMGGKGKVVEADETYHGKTKEIRTQSVDGRVKYKAKGRGGANKRTIIALVERGGSARTFHVAHATFAKVEQIVSENVDRESRLHTDESRLYAKSKVPTMVAEHESVRHTADEYVRGDVYSNSAENYFSVFKRGMKGVYQHCSEKHLHRYLAEFDFRYSNRSKVGVEDTERANRALQGIAGKRLTYRRTSEAVL</sequence>
<dbReference type="NCBIfam" id="NF033547">
    <property type="entry name" value="transpos_IS1595"/>
    <property type="match status" value="1"/>
</dbReference>
<dbReference type="PANTHER" id="PTHR47163">
    <property type="entry name" value="DDE_TNP_IS1595 DOMAIN-CONTAINING PROTEIN"/>
    <property type="match status" value="1"/>
</dbReference>
<protein>
    <submittedName>
        <fullName evidence="2">IS1595 family transposase</fullName>
    </submittedName>
</protein>
<feature type="domain" description="ISXO2-like transposase" evidence="1">
    <location>
        <begin position="129"/>
        <end position="286"/>
    </location>
</feature>
<dbReference type="InterPro" id="IPR024445">
    <property type="entry name" value="Tnp_ISXO2-like"/>
</dbReference>
<dbReference type="PANTHER" id="PTHR47163:SF2">
    <property type="entry name" value="SI:DKEY-17M8.2"/>
    <property type="match status" value="1"/>
</dbReference>
<dbReference type="Pfam" id="PF12762">
    <property type="entry name" value="DDE_Tnp_IS1595"/>
    <property type="match status" value="1"/>
</dbReference>
<keyword evidence="3" id="KW-1185">Reference proteome</keyword>
<dbReference type="Proteomes" id="UP001596116">
    <property type="component" value="Unassembled WGS sequence"/>
</dbReference>